<gene>
    <name evidence="1" type="ORF">M3M40_00280</name>
</gene>
<sequence length="133" mass="15088">MEDGIKLGGAAFANLMFTLKTPVTQKNHKDYKFMEYEMTEIAPDIWAMPVYMQDDDDFSLFFIVTKIETGETVMAFATGSEDDKGEFALSQPMNTGVGLNQLNEHDHDRAENVLHFLNQISKANEGDWRMVQA</sequence>
<protein>
    <submittedName>
        <fullName evidence="1">Uncharacterized protein</fullName>
    </submittedName>
</protein>
<evidence type="ECO:0000313" key="1">
    <source>
        <dbReference type="EMBL" id="USS89966.1"/>
    </source>
</evidence>
<keyword evidence="2" id="KW-1185">Reference proteome</keyword>
<accession>A0A9Q8ZWS0</accession>
<dbReference type="Proteomes" id="UP001055911">
    <property type="component" value="Chromosome"/>
</dbReference>
<dbReference type="AlphaFoldDB" id="A0A9Q8ZWS0"/>
<dbReference type="EMBL" id="CP097119">
    <property type="protein sequence ID" value="USS89966.1"/>
    <property type="molecule type" value="Genomic_DNA"/>
</dbReference>
<dbReference type="RefSeq" id="WP_252767512.1">
    <property type="nucleotide sequence ID" value="NZ_CP097119.1"/>
</dbReference>
<organism evidence="1 2">
    <name type="scientific">Fructilactobacillus cliffordii</name>
    <dbReference type="NCBI Taxonomy" id="2940299"/>
    <lineage>
        <taxon>Bacteria</taxon>
        <taxon>Bacillati</taxon>
        <taxon>Bacillota</taxon>
        <taxon>Bacilli</taxon>
        <taxon>Lactobacillales</taxon>
        <taxon>Lactobacillaceae</taxon>
        <taxon>Fructilactobacillus</taxon>
    </lineage>
</organism>
<evidence type="ECO:0000313" key="2">
    <source>
        <dbReference type="Proteomes" id="UP001055911"/>
    </source>
</evidence>
<proteinExistence type="predicted"/>
<reference evidence="1" key="1">
    <citation type="submission" date="2022-05" db="EMBL/GenBank/DDBJ databases">
        <authorList>
            <person name="Oliphant S.A."/>
            <person name="Watson-Haigh N.S."/>
            <person name="Sumby K.M."/>
            <person name="Gardner J.M."/>
            <person name="Jiranek V."/>
        </authorList>
    </citation>
    <scope>NUCLEOTIDE SEQUENCE</scope>
    <source>
        <strain evidence="1">KI4_B1</strain>
    </source>
</reference>
<name>A0A9Q8ZWS0_9LACO</name>